<evidence type="ECO:0000259" key="10">
    <source>
        <dbReference type="PROSITE" id="PS51686"/>
    </source>
</evidence>
<dbReference type="Proteomes" id="UP000593915">
    <property type="component" value="Chromosome"/>
</dbReference>
<evidence type="ECO:0000256" key="9">
    <source>
        <dbReference type="PROSITE-ProRule" id="PRU01023"/>
    </source>
</evidence>
<dbReference type="EMBL" id="CP061839">
    <property type="protein sequence ID" value="QOW59681.1"/>
    <property type="molecule type" value="Genomic_DNA"/>
</dbReference>
<dbReference type="InterPro" id="IPR023267">
    <property type="entry name" value="RCMT"/>
</dbReference>
<keyword evidence="5 9" id="KW-0694">RNA-binding</keyword>
<evidence type="ECO:0000256" key="1">
    <source>
        <dbReference type="ARBA" id="ARBA00022552"/>
    </source>
</evidence>
<name>A0A7S6WM82_9SPIR</name>
<dbReference type="PANTHER" id="PTHR22808:SF3">
    <property type="entry name" value="5-METHYLCYTOSINE RRNA METHYLTRANSFERASE NSUN4"/>
    <property type="match status" value="1"/>
</dbReference>
<feature type="active site" description="Nucleophile" evidence="9">
    <location>
        <position position="199"/>
    </location>
</feature>
<evidence type="ECO:0000256" key="3">
    <source>
        <dbReference type="ARBA" id="ARBA00022679"/>
    </source>
</evidence>
<keyword evidence="4 9" id="KW-0949">S-adenosyl-L-methionine</keyword>
<reference evidence="11 12" key="1">
    <citation type="submission" date="2020-09" db="EMBL/GenBank/DDBJ databases">
        <title>Characterization of Treponema spp. from bovine digital dermatitis in Korea.</title>
        <authorList>
            <person name="Espiritu H.M."/>
            <person name="Cho Y.I."/>
            <person name="Mamuad L."/>
        </authorList>
    </citation>
    <scope>NUCLEOTIDE SEQUENCE [LARGE SCALE GENOMIC DNA]</scope>
    <source>
        <strain evidence="11 12">KS1</strain>
    </source>
</reference>
<comment type="catalytic activity">
    <reaction evidence="8">
        <text>a cytidine in rRNA + S-adenosyl-L-methionine = a 5-methylcytidine in rRNA + S-adenosyl-L-homocysteine + H(+)</text>
        <dbReference type="Rhea" id="RHEA:61484"/>
        <dbReference type="Rhea" id="RHEA-COMP:15836"/>
        <dbReference type="Rhea" id="RHEA-COMP:15837"/>
        <dbReference type="ChEBI" id="CHEBI:15378"/>
        <dbReference type="ChEBI" id="CHEBI:57856"/>
        <dbReference type="ChEBI" id="CHEBI:59789"/>
        <dbReference type="ChEBI" id="CHEBI:74483"/>
        <dbReference type="ChEBI" id="CHEBI:82748"/>
    </reaction>
</comment>
<evidence type="ECO:0000256" key="8">
    <source>
        <dbReference type="ARBA" id="ARBA00049302"/>
    </source>
</evidence>
<feature type="binding site" evidence="9">
    <location>
        <position position="128"/>
    </location>
    <ligand>
        <name>S-adenosyl-L-methionine</name>
        <dbReference type="ChEBI" id="CHEBI:59789"/>
    </ligand>
</feature>
<feature type="binding site" evidence="9">
    <location>
        <begin position="73"/>
        <end position="79"/>
    </location>
    <ligand>
        <name>S-adenosyl-L-methionine</name>
        <dbReference type="ChEBI" id="CHEBI:59789"/>
    </ligand>
</feature>
<dbReference type="PANTHER" id="PTHR22808">
    <property type="entry name" value="NCL1 YEAST -RELATED NOL1/NOP2/FMU SUN DOMAIN-CONTAINING"/>
    <property type="match status" value="1"/>
</dbReference>
<evidence type="ECO:0000256" key="7">
    <source>
        <dbReference type="ARBA" id="ARBA00042050"/>
    </source>
</evidence>
<dbReference type="GO" id="GO:0008173">
    <property type="term" value="F:RNA methyltransferase activity"/>
    <property type="evidence" value="ECO:0007669"/>
    <property type="project" value="InterPro"/>
</dbReference>
<gene>
    <name evidence="11" type="ORF">IFE08_07275</name>
</gene>
<dbReference type="GO" id="GO:0031167">
    <property type="term" value="P:rRNA methylation"/>
    <property type="evidence" value="ECO:0007669"/>
    <property type="project" value="TreeGrafter"/>
</dbReference>
<dbReference type="Gene3D" id="3.40.50.150">
    <property type="entry name" value="Vaccinia Virus protein VP39"/>
    <property type="match status" value="1"/>
</dbReference>
<sequence>MKKEKLTGAEGFEIYYAKIFGSRWNNLKTSLLEETKQVAYTENLIRPYFLDYASVQAAKAVPELTEGSCLDMCAAPGGKTLVLLSRIKENTQITANEISADRRNRLIKVLDEHLCEENRLRINITGYDACKMPKYKQNIYDRILLDAPCSSERHVLKNEKYLKQWSEARIKNLAQRQWALLSAAFLLLKTEGFLVYSTCALSDLENDSVVKKLILKYKDKVLIHNSEKCFEPPPFAEKTEHGYMFLPDTAEGAGPIYFSVIQKKE</sequence>
<organism evidence="11 12">
    <name type="scientific">Treponema pedis</name>
    <dbReference type="NCBI Taxonomy" id="409322"/>
    <lineage>
        <taxon>Bacteria</taxon>
        <taxon>Pseudomonadati</taxon>
        <taxon>Spirochaetota</taxon>
        <taxon>Spirochaetia</taxon>
        <taxon>Spirochaetales</taxon>
        <taxon>Treponemataceae</taxon>
        <taxon>Treponema</taxon>
    </lineage>
</organism>
<protein>
    <recommendedName>
        <fullName evidence="7">NOL1/NOP2/Sun domain family member 4</fullName>
    </recommendedName>
</protein>
<dbReference type="InterPro" id="IPR029063">
    <property type="entry name" value="SAM-dependent_MTases_sf"/>
</dbReference>
<dbReference type="InterPro" id="IPR049560">
    <property type="entry name" value="MeTrfase_RsmB-F_NOP2_cat"/>
</dbReference>
<evidence type="ECO:0000313" key="11">
    <source>
        <dbReference type="EMBL" id="QOW59681.1"/>
    </source>
</evidence>
<evidence type="ECO:0000256" key="4">
    <source>
        <dbReference type="ARBA" id="ARBA00022691"/>
    </source>
</evidence>
<feature type="domain" description="SAM-dependent MTase RsmB/NOP-type" evidence="10">
    <location>
        <begin position="1"/>
        <end position="264"/>
    </location>
</feature>
<evidence type="ECO:0000313" key="12">
    <source>
        <dbReference type="Proteomes" id="UP000593915"/>
    </source>
</evidence>
<feature type="binding site" evidence="9">
    <location>
        <position position="97"/>
    </location>
    <ligand>
        <name>S-adenosyl-L-methionine</name>
        <dbReference type="ChEBI" id="CHEBI:59789"/>
    </ligand>
</feature>
<keyword evidence="2 9" id="KW-0489">Methyltransferase</keyword>
<dbReference type="RefSeq" id="WP_194075325.1">
    <property type="nucleotide sequence ID" value="NZ_CP061839.1"/>
</dbReference>
<feature type="binding site" evidence="9">
    <location>
        <position position="146"/>
    </location>
    <ligand>
        <name>S-adenosyl-L-methionine</name>
        <dbReference type="ChEBI" id="CHEBI:59789"/>
    </ligand>
</feature>
<dbReference type="SUPFAM" id="SSF53335">
    <property type="entry name" value="S-adenosyl-L-methionine-dependent methyltransferases"/>
    <property type="match status" value="1"/>
</dbReference>
<dbReference type="PROSITE" id="PS51686">
    <property type="entry name" value="SAM_MT_RSMB_NOP"/>
    <property type="match status" value="1"/>
</dbReference>
<proteinExistence type="inferred from homology"/>
<evidence type="ECO:0000256" key="6">
    <source>
        <dbReference type="ARBA" id="ARBA00022946"/>
    </source>
</evidence>
<dbReference type="PRINTS" id="PR02008">
    <property type="entry name" value="RCMTFAMILY"/>
</dbReference>
<evidence type="ECO:0000256" key="5">
    <source>
        <dbReference type="ARBA" id="ARBA00022884"/>
    </source>
</evidence>
<keyword evidence="3 9" id="KW-0808">Transferase</keyword>
<dbReference type="GO" id="GO:0003723">
    <property type="term" value="F:RNA binding"/>
    <property type="evidence" value="ECO:0007669"/>
    <property type="project" value="UniProtKB-UniRule"/>
</dbReference>
<dbReference type="InterPro" id="IPR001678">
    <property type="entry name" value="MeTrfase_RsmB-F_NOP2_dom"/>
</dbReference>
<accession>A0A7S6WM82</accession>
<comment type="similarity">
    <text evidence="9">Belongs to the class I-like SAM-binding methyltransferase superfamily. RsmB/NOP family.</text>
</comment>
<dbReference type="AlphaFoldDB" id="A0A7S6WM82"/>
<dbReference type="Pfam" id="PF01189">
    <property type="entry name" value="Methyltr_RsmB-F"/>
    <property type="match status" value="1"/>
</dbReference>
<evidence type="ECO:0000256" key="2">
    <source>
        <dbReference type="ARBA" id="ARBA00022603"/>
    </source>
</evidence>
<keyword evidence="6" id="KW-0809">Transit peptide</keyword>
<keyword evidence="1" id="KW-0698">rRNA processing</keyword>